<dbReference type="EMBL" id="CP036269">
    <property type="protein sequence ID" value="QDT42397.1"/>
    <property type="molecule type" value="Genomic_DNA"/>
</dbReference>
<dbReference type="AlphaFoldDB" id="A0A517REU7"/>
<evidence type="ECO:0000313" key="2">
    <source>
        <dbReference type="Proteomes" id="UP000317171"/>
    </source>
</evidence>
<dbReference type="Proteomes" id="UP000317171">
    <property type="component" value="Chromosome"/>
</dbReference>
<dbReference type="RefSeq" id="WP_145215556.1">
    <property type="nucleotide sequence ID" value="NZ_CP036269.1"/>
</dbReference>
<accession>A0A517REU7</accession>
<gene>
    <name evidence="1" type="ORF">Pan241w_24810</name>
</gene>
<dbReference type="OrthoDB" id="289784at2"/>
<keyword evidence="2" id="KW-1185">Reference proteome</keyword>
<organism evidence="1 2">
    <name type="scientific">Gimesia alba</name>
    <dbReference type="NCBI Taxonomy" id="2527973"/>
    <lineage>
        <taxon>Bacteria</taxon>
        <taxon>Pseudomonadati</taxon>
        <taxon>Planctomycetota</taxon>
        <taxon>Planctomycetia</taxon>
        <taxon>Planctomycetales</taxon>
        <taxon>Planctomycetaceae</taxon>
        <taxon>Gimesia</taxon>
    </lineage>
</organism>
<name>A0A517REU7_9PLAN</name>
<dbReference type="KEGG" id="gaz:Pan241w_24810"/>
<proteinExistence type="predicted"/>
<sequence>MKKTGIIILALTGVSAPFLFKTENSDQARSQESRNTILRQQPILQQIPTRLSQTDSTQLRTDATPDATIQKSASTGSFEGFSSDEILAKLVGKWEQTKSSSKQILTIKENGTATMLIEPQGLWTAVLGKQVTIDIEWSLNAATLTLRAVGGKPENKLDYIKQLWGSEFVREINSIEDKMFTLRDDKGDVSQKWIRTAY</sequence>
<reference evidence="1 2" key="1">
    <citation type="submission" date="2019-02" db="EMBL/GenBank/DDBJ databases">
        <title>Deep-cultivation of Planctomycetes and their phenomic and genomic characterization uncovers novel biology.</title>
        <authorList>
            <person name="Wiegand S."/>
            <person name="Jogler M."/>
            <person name="Boedeker C."/>
            <person name="Pinto D."/>
            <person name="Vollmers J."/>
            <person name="Rivas-Marin E."/>
            <person name="Kohn T."/>
            <person name="Peeters S.H."/>
            <person name="Heuer A."/>
            <person name="Rast P."/>
            <person name="Oberbeckmann S."/>
            <person name="Bunk B."/>
            <person name="Jeske O."/>
            <person name="Meyerdierks A."/>
            <person name="Storesund J.E."/>
            <person name="Kallscheuer N."/>
            <person name="Luecker S."/>
            <person name="Lage O.M."/>
            <person name="Pohl T."/>
            <person name="Merkel B.J."/>
            <person name="Hornburger P."/>
            <person name="Mueller R.-W."/>
            <person name="Bruemmer F."/>
            <person name="Labrenz M."/>
            <person name="Spormann A.M."/>
            <person name="Op den Camp H."/>
            <person name="Overmann J."/>
            <person name="Amann R."/>
            <person name="Jetten M.S.M."/>
            <person name="Mascher T."/>
            <person name="Medema M.H."/>
            <person name="Devos D.P."/>
            <person name="Kaster A.-K."/>
            <person name="Ovreas L."/>
            <person name="Rohde M."/>
            <person name="Galperin M.Y."/>
            <person name="Jogler C."/>
        </authorList>
    </citation>
    <scope>NUCLEOTIDE SEQUENCE [LARGE SCALE GENOMIC DNA]</scope>
    <source>
        <strain evidence="1 2">Pan241w</strain>
    </source>
</reference>
<protein>
    <submittedName>
        <fullName evidence="1">Uncharacterized protein</fullName>
    </submittedName>
</protein>
<evidence type="ECO:0000313" key="1">
    <source>
        <dbReference type="EMBL" id="QDT42397.1"/>
    </source>
</evidence>